<name>A0A515ERL9_9BURK</name>
<dbReference type="Proteomes" id="UP000317365">
    <property type="component" value="Chromosome"/>
</dbReference>
<reference evidence="2" key="2">
    <citation type="journal article" date="2020" name="Int. J. Syst. Evol. Microbiol.">
        <title>Genomic insights into a novel species Rhodoferax aquaticus sp. nov., isolated from freshwater.</title>
        <authorList>
            <person name="Li T."/>
            <person name="Zhuo Y."/>
            <person name="Jin C.Z."/>
            <person name="Wu X."/>
            <person name="Ko S.R."/>
            <person name="Jin F.J."/>
            <person name="Ahn C.Y."/>
            <person name="Oh H.M."/>
            <person name="Lee H.G."/>
            <person name="Jin L."/>
        </authorList>
    </citation>
    <scope>NUCLEOTIDE SEQUENCE [LARGE SCALE GENOMIC DNA]</scope>
    <source>
        <strain evidence="2">Gr-4</strain>
    </source>
</reference>
<sequence>MTQAAPPKNHLAAIHIAQKTLGLSADDAAALKIAITGKASAADMTGPQRRQYLAHLSDLQVRMGKLPRSTHAAKRPALHRTTADTNDERWLKARVLWQVLANASEVHTNTDVALMAYVHRQTKVEHWRFLNTYQINGVIESLKRWCERVNAPTEPIKKDATHG</sequence>
<dbReference type="EMBL" id="CP036282">
    <property type="protein sequence ID" value="QDL55311.1"/>
    <property type="molecule type" value="Genomic_DNA"/>
</dbReference>
<dbReference type="KEGG" id="rhg:EXZ61_14670"/>
<evidence type="ECO:0000313" key="1">
    <source>
        <dbReference type="EMBL" id="QDL55311.1"/>
    </source>
</evidence>
<dbReference type="RefSeq" id="WP_142812469.1">
    <property type="nucleotide sequence ID" value="NZ_CP036282.1"/>
</dbReference>
<protein>
    <submittedName>
        <fullName evidence="1">Regulatory protein GemA</fullName>
    </submittedName>
</protein>
<proteinExistence type="predicted"/>
<dbReference type="Pfam" id="PF06252">
    <property type="entry name" value="GemA"/>
    <property type="match status" value="1"/>
</dbReference>
<organism evidence="1 2">
    <name type="scientific">Rhodoferax aquaticus</name>
    <dbReference type="NCBI Taxonomy" id="2527691"/>
    <lineage>
        <taxon>Bacteria</taxon>
        <taxon>Pseudomonadati</taxon>
        <taxon>Pseudomonadota</taxon>
        <taxon>Betaproteobacteria</taxon>
        <taxon>Burkholderiales</taxon>
        <taxon>Comamonadaceae</taxon>
        <taxon>Rhodoferax</taxon>
    </lineage>
</organism>
<dbReference type="InterPro" id="IPR009363">
    <property type="entry name" value="Phage_Mu_Gp16"/>
</dbReference>
<reference evidence="2" key="1">
    <citation type="submission" date="2019-02" db="EMBL/GenBank/DDBJ databases">
        <title>Complete genome sequence of Rhodoferax sp. Gr-4.</title>
        <authorList>
            <person name="Jin L."/>
        </authorList>
    </citation>
    <scope>NUCLEOTIDE SEQUENCE [LARGE SCALE GENOMIC DNA]</scope>
    <source>
        <strain evidence="2">Gr-4</strain>
    </source>
</reference>
<accession>A0A515ERL9</accession>
<evidence type="ECO:0000313" key="2">
    <source>
        <dbReference type="Proteomes" id="UP000317365"/>
    </source>
</evidence>
<dbReference type="AlphaFoldDB" id="A0A515ERL9"/>
<keyword evidence="2" id="KW-1185">Reference proteome</keyword>
<gene>
    <name evidence="1" type="ORF">EXZ61_14670</name>
</gene>